<dbReference type="RefSeq" id="WP_420244142.1">
    <property type="nucleotide sequence ID" value="NZ_BOPV01000001.1"/>
</dbReference>
<evidence type="ECO:0000313" key="1">
    <source>
        <dbReference type="EMBL" id="GIL40896.1"/>
    </source>
</evidence>
<dbReference type="SUPFAM" id="SSF52096">
    <property type="entry name" value="ClpP/crotonase"/>
    <property type="match status" value="1"/>
</dbReference>
<accession>A0A8S8XHZ2</accession>
<protein>
    <submittedName>
        <fullName evidence="1">Uncharacterized protein</fullName>
    </submittedName>
</protein>
<proteinExistence type="predicted"/>
<evidence type="ECO:0000313" key="2">
    <source>
        <dbReference type="Proteomes" id="UP000681075"/>
    </source>
</evidence>
<organism evidence="1 2">
    <name type="scientific">Roseiterribacter gracilis</name>
    <dbReference type="NCBI Taxonomy" id="2812848"/>
    <lineage>
        <taxon>Bacteria</taxon>
        <taxon>Pseudomonadati</taxon>
        <taxon>Pseudomonadota</taxon>
        <taxon>Alphaproteobacteria</taxon>
        <taxon>Rhodospirillales</taxon>
        <taxon>Roseiterribacteraceae</taxon>
        <taxon>Roseiterribacter</taxon>
    </lineage>
</organism>
<gene>
    <name evidence="1" type="ORF">TMPK1_31330</name>
</gene>
<reference evidence="1" key="1">
    <citation type="submission" date="2021-02" db="EMBL/GenBank/DDBJ databases">
        <title>Genome sequence of Rhodospirillales sp. strain TMPK1 isolated from soil.</title>
        <authorList>
            <person name="Nakai R."/>
            <person name="Kusada H."/>
            <person name="Tamaki H."/>
        </authorList>
    </citation>
    <scope>NUCLEOTIDE SEQUENCE</scope>
    <source>
        <strain evidence="1">TMPK1</strain>
    </source>
</reference>
<dbReference type="AlphaFoldDB" id="A0A8S8XHZ2"/>
<dbReference type="EMBL" id="BOPV01000001">
    <property type="protein sequence ID" value="GIL40896.1"/>
    <property type="molecule type" value="Genomic_DNA"/>
</dbReference>
<dbReference type="Proteomes" id="UP000681075">
    <property type="component" value="Unassembled WGS sequence"/>
</dbReference>
<name>A0A8S8XHZ2_9PROT</name>
<dbReference type="Gene3D" id="3.90.226.10">
    <property type="entry name" value="2-enoyl-CoA Hydratase, Chain A, domain 1"/>
    <property type="match status" value="1"/>
</dbReference>
<sequence length="196" mass="21420">MLAAATAALAGDLHPFGVDPRAALRGGRPVTFHAETAAEPYEVQVPWHGRAVVFHGSFQRGASDAVRRAFDANPHARVLQLASGGGWVGEAVRASQFLRERGIETEAVGTCFSACSIVFAGGVKRRARPDVQIGFHTANYNGMDPATVERLQTRMREAYEAAGFDNALVDEIMRTPFERMWIPERDELRAARVLTD</sequence>
<comment type="caution">
    <text evidence="1">The sequence shown here is derived from an EMBL/GenBank/DDBJ whole genome shotgun (WGS) entry which is preliminary data.</text>
</comment>
<dbReference type="InterPro" id="IPR029045">
    <property type="entry name" value="ClpP/crotonase-like_dom_sf"/>
</dbReference>
<keyword evidence="2" id="KW-1185">Reference proteome</keyword>